<keyword evidence="5" id="KW-1185">Reference proteome</keyword>
<dbReference type="Gene3D" id="3.60.10.10">
    <property type="entry name" value="Endonuclease/exonuclease/phosphatase"/>
    <property type="match status" value="1"/>
</dbReference>
<feature type="domain" description="Inositol polyphosphate-related phosphatase" evidence="3">
    <location>
        <begin position="4"/>
        <end position="398"/>
    </location>
</feature>
<keyword evidence="2" id="KW-0472">Membrane</keyword>
<evidence type="ECO:0000256" key="1">
    <source>
        <dbReference type="SAM" id="MobiDB-lite"/>
    </source>
</evidence>
<dbReference type="InterPro" id="IPR046985">
    <property type="entry name" value="IP5"/>
</dbReference>
<keyword evidence="2" id="KW-1133">Transmembrane helix</keyword>
<keyword evidence="4" id="KW-0378">Hydrolase</keyword>
<keyword evidence="4" id="KW-0255">Endonuclease</keyword>
<dbReference type="InterPro" id="IPR000300">
    <property type="entry name" value="IPPc"/>
</dbReference>
<organism evidence="4 5">
    <name type="scientific">Stachybotrys elegans</name>
    <dbReference type="NCBI Taxonomy" id="80388"/>
    <lineage>
        <taxon>Eukaryota</taxon>
        <taxon>Fungi</taxon>
        <taxon>Dikarya</taxon>
        <taxon>Ascomycota</taxon>
        <taxon>Pezizomycotina</taxon>
        <taxon>Sordariomycetes</taxon>
        <taxon>Hypocreomycetidae</taxon>
        <taxon>Hypocreales</taxon>
        <taxon>Stachybotryaceae</taxon>
        <taxon>Stachybotrys</taxon>
    </lineage>
</organism>
<dbReference type="Proteomes" id="UP000813444">
    <property type="component" value="Unassembled WGS sequence"/>
</dbReference>
<dbReference type="PANTHER" id="PTHR11200:SF286">
    <property type="entry name" value="5-PHOSPHATASE, PUTATIVE (AFU_ORTHOLOGUE AFUA_5G07600)-RELATED"/>
    <property type="match status" value="1"/>
</dbReference>
<dbReference type="AlphaFoldDB" id="A0A8K0SPN5"/>
<dbReference type="Pfam" id="PF22669">
    <property type="entry name" value="Exo_endo_phos2"/>
    <property type="match status" value="1"/>
</dbReference>
<gene>
    <name evidence="4" type="ORF">B0I35DRAFT_354896</name>
</gene>
<dbReference type="PANTHER" id="PTHR11200">
    <property type="entry name" value="INOSITOL 5-PHOSPHATASE"/>
    <property type="match status" value="1"/>
</dbReference>
<keyword evidence="2" id="KW-0812">Transmembrane</keyword>
<comment type="caution">
    <text evidence="4">The sequence shown here is derived from an EMBL/GenBank/DDBJ whole genome shotgun (WGS) entry which is preliminary data.</text>
</comment>
<proteinExistence type="predicted"/>
<dbReference type="EMBL" id="JAGPNK010000008">
    <property type="protein sequence ID" value="KAH7316513.1"/>
    <property type="molecule type" value="Genomic_DNA"/>
</dbReference>
<name>A0A8K0SPN5_9HYPO</name>
<protein>
    <submittedName>
        <fullName evidence="4">Endonuclease/Exonuclease/phosphatase</fullName>
    </submittedName>
</protein>
<evidence type="ECO:0000313" key="4">
    <source>
        <dbReference type="EMBL" id="KAH7316513.1"/>
    </source>
</evidence>
<dbReference type="SUPFAM" id="SSF56219">
    <property type="entry name" value="DNase I-like"/>
    <property type="match status" value="1"/>
</dbReference>
<dbReference type="GO" id="GO:0004439">
    <property type="term" value="F:phosphatidylinositol-4,5-bisphosphate 5-phosphatase activity"/>
    <property type="evidence" value="ECO:0007669"/>
    <property type="project" value="TreeGrafter"/>
</dbReference>
<feature type="transmembrane region" description="Helical" evidence="2">
    <location>
        <begin position="453"/>
        <end position="471"/>
    </location>
</feature>
<reference evidence="4" key="1">
    <citation type="journal article" date="2021" name="Nat. Commun.">
        <title>Genetic determinants of endophytism in the Arabidopsis root mycobiome.</title>
        <authorList>
            <person name="Mesny F."/>
            <person name="Miyauchi S."/>
            <person name="Thiergart T."/>
            <person name="Pickel B."/>
            <person name="Atanasova L."/>
            <person name="Karlsson M."/>
            <person name="Huettel B."/>
            <person name="Barry K.W."/>
            <person name="Haridas S."/>
            <person name="Chen C."/>
            <person name="Bauer D."/>
            <person name="Andreopoulos W."/>
            <person name="Pangilinan J."/>
            <person name="LaButti K."/>
            <person name="Riley R."/>
            <person name="Lipzen A."/>
            <person name="Clum A."/>
            <person name="Drula E."/>
            <person name="Henrissat B."/>
            <person name="Kohler A."/>
            <person name="Grigoriev I.V."/>
            <person name="Martin F.M."/>
            <person name="Hacquard S."/>
        </authorList>
    </citation>
    <scope>NUCLEOTIDE SEQUENCE</scope>
    <source>
        <strain evidence="4">MPI-CAGE-CH-0235</strain>
    </source>
</reference>
<feature type="region of interest" description="Disordered" evidence="1">
    <location>
        <begin position="203"/>
        <end position="224"/>
    </location>
</feature>
<accession>A0A8K0SPN5</accession>
<dbReference type="GO" id="GO:0046856">
    <property type="term" value="P:phosphatidylinositol dephosphorylation"/>
    <property type="evidence" value="ECO:0007669"/>
    <property type="project" value="InterPro"/>
</dbReference>
<dbReference type="InterPro" id="IPR036691">
    <property type="entry name" value="Endo/exonu/phosph_ase_sf"/>
</dbReference>
<keyword evidence="4" id="KW-0540">Nuclease</keyword>
<evidence type="ECO:0000313" key="5">
    <source>
        <dbReference type="Proteomes" id="UP000813444"/>
    </source>
</evidence>
<evidence type="ECO:0000259" key="3">
    <source>
        <dbReference type="SMART" id="SM00128"/>
    </source>
</evidence>
<evidence type="ECO:0000256" key="2">
    <source>
        <dbReference type="SAM" id="Phobius"/>
    </source>
</evidence>
<sequence>MAPTTLDLLVLTFNCAKNFINAAVFANHLQAAFGQNATGLPDLVVLSLQEIAPMGHSFIGGYFLNPYVARFEEAINLAAVQYDDERQNAVSVTPTQQGPKKHYSLVKTGNVGYTALLLFARDPDRLRDIQEAEVGFGAADMGNKGAVGVRALYQVSQDACTEVTFVATHLAAMEWNLHRRNANWAAIMRGMAFENPEAIVANSKKTEEPVSRPSSDADAGERARLLPDENDEGHMRLRQRLHEISVFKPGSHLFVAGDLNYRISTSSPPPNAAFPNMDPDSEHHYSKFLHLDQLTREKAAGRTMHGLSESQIRFPPTYKYDVLPQKTADEHEVPWEFAPHRYPSWTDRVLYLDLPSWVKEGPESPAMNVRAYNAMPVIRTSDHRPVFLRIEVPLVSPSDLAPPPELTELSSSTDPRVRLPMELDPEAWERRAAARKREVMAGWSMLLWSTKQGALVLTSMVALGAGAYWLYRSS</sequence>
<dbReference type="GO" id="GO:0004519">
    <property type="term" value="F:endonuclease activity"/>
    <property type="evidence" value="ECO:0007669"/>
    <property type="project" value="UniProtKB-KW"/>
</dbReference>
<dbReference type="OrthoDB" id="62798at2759"/>
<dbReference type="SMART" id="SM00128">
    <property type="entry name" value="IPPc"/>
    <property type="match status" value="1"/>
</dbReference>